<proteinExistence type="predicted"/>
<dbReference type="RefSeq" id="WP_326296375.1">
    <property type="nucleotide sequence ID" value="NZ_JAYLLH010000005.1"/>
</dbReference>
<comment type="caution">
    <text evidence="2">The sequence shown here is derived from an EMBL/GenBank/DDBJ whole genome shotgun (WGS) entry which is preliminary data.</text>
</comment>
<dbReference type="EMBL" id="JAYLLH010000005">
    <property type="protein sequence ID" value="MEC3860752.1"/>
    <property type="molecule type" value="Genomic_DNA"/>
</dbReference>
<name>A0ABU6HE74_9RHOB</name>
<organism evidence="2 3">
    <name type="scientific">Mesobacterium hydrothermale</name>
    <dbReference type="NCBI Taxonomy" id="3111907"/>
    <lineage>
        <taxon>Bacteria</taxon>
        <taxon>Pseudomonadati</taxon>
        <taxon>Pseudomonadota</taxon>
        <taxon>Alphaproteobacteria</taxon>
        <taxon>Rhodobacterales</taxon>
        <taxon>Roseobacteraceae</taxon>
        <taxon>Mesobacterium</taxon>
    </lineage>
</organism>
<evidence type="ECO:0000256" key="1">
    <source>
        <dbReference type="SAM" id="SignalP"/>
    </source>
</evidence>
<sequence length="118" mass="12764">MTRITLALVATFLAGAAQAEGFLCRFVTECYGKEACADTDYEAEMTQFGDIYILEDVAGRRGMMQVSDKDGHRALVSGNVDGTSALMTITADGQVIYTQHGLTDPAWQVTYHGTCEAK</sequence>
<evidence type="ECO:0000313" key="3">
    <source>
        <dbReference type="Proteomes" id="UP001348149"/>
    </source>
</evidence>
<reference evidence="2 3" key="1">
    <citation type="submission" date="2024-01" db="EMBL/GenBank/DDBJ databases">
        <title>Mesobacterium rodlantinim sp. nov., isolated from shallow sea hydrothermal systems off Kueishantao Island.</title>
        <authorList>
            <person name="Su Z."/>
            <person name="Tang K."/>
        </authorList>
    </citation>
    <scope>NUCLEOTIDE SEQUENCE [LARGE SCALE GENOMIC DNA]</scope>
    <source>
        <strain evidence="2 3">TK19101</strain>
    </source>
</reference>
<gene>
    <name evidence="2" type="ORF">VK792_05605</name>
</gene>
<keyword evidence="1" id="KW-0732">Signal</keyword>
<dbReference type="Proteomes" id="UP001348149">
    <property type="component" value="Unassembled WGS sequence"/>
</dbReference>
<keyword evidence="3" id="KW-1185">Reference proteome</keyword>
<protein>
    <submittedName>
        <fullName evidence="2">Uncharacterized protein</fullName>
    </submittedName>
</protein>
<feature type="signal peptide" evidence="1">
    <location>
        <begin position="1"/>
        <end position="19"/>
    </location>
</feature>
<accession>A0ABU6HE74</accession>
<evidence type="ECO:0000313" key="2">
    <source>
        <dbReference type="EMBL" id="MEC3860752.1"/>
    </source>
</evidence>
<feature type="chain" id="PRO_5045647900" evidence="1">
    <location>
        <begin position="20"/>
        <end position="118"/>
    </location>
</feature>